<evidence type="ECO:0000313" key="4">
    <source>
        <dbReference type="Proteomes" id="UP000216991"/>
    </source>
</evidence>
<dbReference type="Gene3D" id="3.90.550.10">
    <property type="entry name" value="Spore Coat Polysaccharide Biosynthesis Protein SpsA, Chain A"/>
    <property type="match status" value="1"/>
</dbReference>
<evidence type="ECO:0000256" key="1">
    <source>
        <dbReference type="SAM" id="Phobius"/>
    </source>
</evidence>
<dbReference type="EMBL" id="NOXT01000101">
    <property type="protein sequence ID" value="OYQ30147.1"/>
    <property type="molecule type" value="Genomic_DNA"/>
</dbReference>
<keyword evidence="4" id="KW-1185">Reference proteome</keyword>
<keyword evidence="1" id="KW-0472">Membrane</keyword>
<feature type="transmembrane region" description="Helical" evidence="1">
    <location>
        <begin position="331"/>
        <end position="350"/>
    </location>
</feature>
<sequence>MVELIAAWHVLLHEALLLVAIIIAINGLDDLAVDLAWLWLRPRHQSAPPPPAPKGCNFAILIPAWDEAAVIGPMLRRLLATQAWPDFIVLVGLYPNDPAGLAAVAAIADPRLRLAINPRPGPTTKADCLNQLWQHLCAEEARQGRRFAAVVLHDAEDVVHPQELAVMAAHLAGPDAPAMVQLPVRPLIDAGSPLVAGHYIDEFAQSHGKDLLVRQWLGAALPSAGVGVAFDRVLLGQVAAAQGGRPFADNSLTEDYELGLKLHALGGRGRLVRHHHDGQLVATAEHFPASLGSAIRQKARWAHGISLAGWDRVGWRGGLANRWMLWRDRKGPAMALVSLAAYAVAGMIALDGLVRHLWPPAAALPPLSHGLVALLWWNFALLCWRLLVRALFTCREEGPVEGLLATPRAAVGNIINALATFRALRLYIAALRAGTAPVWDKTVHRFPSTSDPARG</sequence>
<dbReference type="OrthoDB" id="5294733at2"/>
<dbReference type="InterPro" id="IPR029044">
    <property type="entry name" value="Nucleotide-diphossugar_trans"/>
</dbReference>
<accession>A0A255YLI8</accession>
<dbReference type="RefSeq" id="WP_094473348.1">
    <property type="nucleotide sequence ID" value="NZ_NOXT01000101.1"/>
</dbReference>
<protein>
    <recommendedName>
        <fullName evidence="2">Glycosyltransferase 2-like domain-containing protein</fullName>
    </recommendedName>
</protein>
<feature type="transmembrane region" description="Helical" evidence="1">
    <location>
        <begin position="15"/>
        <end position="40"/>
    </location>
</feature>
<dbReference type="NCBIfam" id="NF011307">
    <property type="entry name" value="PRK14716.1-5"/>
    <property type="match status" value="1"/>
</dbReference>
<dbReference type="Proteomes" id="UP000216991">
    <property type="component" value="Unassembled WGS sequence"/>
</dbReference>
<proteinExistence type="predicted"/>
<name>A0A255YLI8_9SPHN</name>
<dbReference type="Pfam" id="PF13632">
    <property type="entry name" value="Glyco_trans_2_3"/>
    <property type="match status" value="1"/>
</dbReference>
<dbReference type="InterPro" id="IPR001173">
    <property type="entry name" value="Glyco_trans_2-like"/>
</dbReference>
<feature type="domain" description="Glycosyltransferase 2-like" evidence="2">
    <location>
        <begin position="150"/>
        <end position="349"/>
    </location>
</feature>
<gene>
    <name evidence="3" type="ORF">CHU93_06765</name>
</gene>
<dbReference type="AlphaFoldDB" id="A0A255YLI8"/>
<dbReference type="SUPFAM" id="SSF53448">
    <property type="entry name" value="Nucleotide-diphospho-sugar transferases"/>
    <property type="match status" value="1"/>
</dbReference>
<keyword evidence="1" id="KW-0812">Transmembrane</keyword>
<feature type="transmembrane region" description="Helical" evidence="1">
    <location>
        <begin position="370"/>
        <end position="388"/>
    </location>
</feature>
<keyword evidence="1" id="KW-1133">Transmembrane helix</keyword>
<reference evidence="3 4" key="1">
    <citation type="submission" date="2017-07" db="EMBL/GenBank/DDBJ databases">
        <title>Sandarakinorhabdus cyanobacteriorum sp. nov., a novel bacterium isolated from cyanobacterial aggregates in a eutrophic lake.</title>
        <authorList>
            <person name="Cai H."/>
        </authorList>
    </citation>
    <scope>NUCLEOTIDE SEQUENCE [LARGE SCALE GENOMIC DNA]</scope>
    <source>
        <strain evidence="3 4">TH057</strain>
    </source>
</reference>
<organism evidence="3 4">
    <name type="scientific">Sandarakinorhabdus cyanobacteriorum</name>
    <dbReference type="NCBI Taxonomy" id="1981098"/>
    <lineage>
        <taxon>Bacteria</taxon>
        <taxon>Pseudomonadati</taxon>
        <taxon>Pseudomonadota</taxon>
        <taxon>Alphaproteobacteria</taxon>
        <taxon>Sphingomonadales</taxon>
        <taxon>Sphingosinicellaceae</taxon>
        <taxon>Sandarakinorhabdus</taxon>
    </lineage>
</organism>
<evidence type="ECO:0000259" key="2">
    <source>
        <dbReference type="Pfam" id="PF13632"/>
    </source>
</evidence>
<evidence type="ECO:0000313" key="3">
    <source>
        <dbReference type="EMBL" id="OYQ30147.1"/>
    </source>
</evidence>
<comment type="caution">
    <text evidence="3">The sequence shown here is derived from an EMBL/GenBank/DDBJ whole genome shotgun (WGS) entry which is preliminary data.</text>
</comment>